<sequence length="372" mass="41157">MRLQLLVHAAAPALLRPRPRRRRGHLRLLPDGLPRPPAARQPGHRAAVRLRRAAPRTHPRSPLRGALQRPPRPRLLRPPPLRSPAPHRPDAPGAVLAGAHDDAHPRLGAGVGDRAARPQLRRGDGAGVVLRGLAVRAPRVQRRGLLLRLRQPPPRPPQPPPPARPAPALPLPPVPLRPRPLRPPPPPPPPRPRPPPPPTRHRPRPRRPARVLLADAPEPLRPLRPGDRLRALLRGRHRRPRQLLRPALGARPPLRAHHPPRLPRALRPHPRPLRARLAPRPAPRPARPDGRLLDAPPRAALDAHDGCGCEGVDGDEHWAEPHDADAVRGRGADGWGVLDGEFWVLGDWLVWWGDECFCFGLCGVLFFYACSI</sequence>
<feature type="compositionally biased region" description="Basic residues" evidence="1">
    <location>
        <begin position="17"/>
        <end position="26"/>
    </location>
</feature>
<dbReference type="EMBL" id="GIBP01003601">
    <property type="protein sequence ID" value="NDV32570.1"/>
    <property type="molecule type" value="Transcribed_RNA"/>
</dbReference>
<accession>A0A6B2L6M9</accession>
<proteinExistence type="predicted"/>
<feature type="compositionally biased region" description="Basic residues" evidence="1">
    <location>
        <begin position="199"/>
        <end position="209"/>
    </location>
</feature>
<organism evidence="2">
    <name type="scientific">Arcella intermedia</name>
    <dbReference type="NCBI Taxonomy" id="1963864"/>
    <lineage>
        <taxon>Eukaryota</taxon>
        <taxon>Amoebozoa</taxon>
        <taxon>Tubulinea</taxon>
        <taxon>Elardia</taxon>
        <taxon>Arcellinida</taxon>
        <taxon>Sphaerothecina</taxon>
        <taxon>Arcellidae</taxon>
        <taxon>Arcella</taxon>
    </lineage>
</organism>
<name>A0A6B2L6M9_9EUKA</name>
<evidence type="ECO:0000256" key="1">
    <source>
        <dbReference type="SAM" id="MobiDB-lite"/>
    </source>
</evidence>
<reference evidence="2" key="1">
    <citation type="journal article" date="2020" name="J. Eukaryot. Microbiol.">
        <title>De novo Sequencing, Assembly and Annotation of the Transcriptome for the Free-Living Testate Amoeba Arcella intermedia.</title>
        <authorList>
            <person name="Ribeiro G.M."/>
            <person name="Porfirio-Sousa A.L."/>
            <person name="Maurer-Alcala X.X."/>
            <person name="Katz L.A."/>
            <person name="Lahr D.J.G."/>
        </authorList>
    </citation>
    <scope>NUCLEOTIDE SEQUENCE</scope>
</reference>
<feature type="compositionally biased region" description="Pro residues" evidence="1">
    <location>
        <begin position="151"/>
        <end position="198"/>
    </location>
</feature>
<protein>
    <submittedName>
        <fullName evidence="2">Uncharacterized protein</fullName>
    </submittedName>
</protein>
<dbReference type="AlphaFoldDB" id="A0A6B2L6M9"/>
<feature type="compositionally biased region" description="Low complexity" evidence="1">
    <location>
        <begin position="243"/>
        <end position="253"/>
    </location>
</feature>
<feature type="compositionally biased region" description="Basic residues" evidence="1">
    <location>
        <begin position="231"/>
        <end position="242"/>
    </location>
</feature>
<feature type="region of interest" description="Disordered" evidence="1">
    <location>
        <begin position="17"/>
        <end position="119"/>
    </location>
</feature>
<evidence type="ECO:0000313" key="2">
    <source>
        <dbReference type="EMBL" id="NDV32570.1"/>
    </source>
</evidence>
<feature type="compositionally biased region" description="Basic residues" evidence="1">
    <location>
        <begin position="42"/>
        <end position="61"/>
    </location>
</feature>
<feature type="compositionally biased region" description="Basic residues" evidence="1">
    <location>
        <begin position="254"/>
        <end position="274"/>
    </location>
</feature>
<feature type="region of interest" description="Disordered" evidence="1">
    <location>
        <begin position="144"/>
        <end position="295"/>
    </location>
</feature>